<name>A0ABV9I3Q5_9DEIO</name>
<sequence length="95" mass="10722">MEAVFLVVLVGMGLLALLLYMSSPSAPTPKARRGPASRAPHALTGSAWEKRVMLQMRGDQARFQRTLAAKQAKYPKASRDELLEIIHYEYVRDHR</sequence>
<dbReference type="EMBL" id="JBHSEI010000001">
    <property type="protein sequence ID" value="MFC4637007.1"/>
    <property type="molecule type" value="Genomic_DNA"/>
</dbReference>
<evidence type="ECO:0000313" key="2">
    <source>
        <dbReference type="Proteomes" id="UP001595952"/>
    </source>
</evidence>
<keyword evidence="2" id="KW-1185">Reference proteome</keyword>
<dbReference type="Proteomes" id="UP001595952">
    <property type="component" value="Unassembled WGS sequence"/>
</dbReference>
<reference evidence="2" key="1">
    <citation type="journal article" date="2019" name="Int. J. Syst. Evol. Microbiol.">
        <title>The Global Catalogue of Microorganisms (GCM) 10K type strain sequencing project: providing services to taxonomists for standard genome sequencing and annotation.</title>
        <authorList>
            <consortium name="The Broad Institute Genomics Platform"/>
            <consortium name="The Broad Institute Genome Sequencing Center for Infectious Disease"/>
            <person name="Wu L."/>
            <person name="Ma J."/>
        </authorList>
    </citation>
    <scope>NUCLEOTIDE SEQUENCE [LARGE SCALE GENOMIC DNA]</scope>
    <source>
        <strain evidence="2">CCUG 55995</strain>
    </source>
</reference>
<gene>
    <name evidence="1" type="ORF">ACFO0D_01515</name>
</gene>
<accession>A0ABV9I3Q5</accession>
<proteinExistence type="predicted"/>
<comment type="caution">
    <text evidence="1">The sequence shown here is derived from an EMBL/GenBank/DDBJ whole genome shotgun (WGS) entry which is preliminary data.</text>
</comment>
<dbReference type="RefSeq" id="WP_380060044.1">
    <property type="nucleotide sequence ID" value="NZ_JBHSEI010000001.1"/>
</dbReference>
<protein>
    <submittedName>
        <fullName evidence="1">Uncharacterized protein</fullName>
    </submittedName>
</protein>
<organism evidence="1 2">
    <name type="scientific">Deinococcus hohokamensis</name>
    <dbReference type="NCBI Taxonomy" id="309883"/>
    <lineage>
        <taxon>Bacteria</taxon>
        <taxon>Thermotogati</taxon>
        <taxon>Deinococcota</taxon>
        <taxon>Deinococci</taxon>
        <taxon>Deinococcales</taxon>
        <taxon>Deinococcaceae</taxon>
        <taxon>Deinococcus</taxon>
    </lineage>
</organism>
<evidence type="ECO:0000313" key="1">
    <source>
        <dbReference type="EMBL" id="MFC4637007.1"/>
    </source>
</evidence>